<dbReference type="GO" id="GO:0008270">
    <property type="term" value="F:zinc ion binding"/>
    <property type="evidence" value="ECO:0007669"/>
    <property type="project" value="UniProtKB-KW"/>
</dbReference>
<dbReference type="GO" id="GO:0010200">
    <property type="term" value="P:response to chitin"/>
    <property type="evidence" value="ECO:0007669"/>
    <property type="project" value="TreeGrafter"/>
</dbReference>
<evidence type="ECO:0000256" key="9">
    <source>
        <dbReference type="PROSITE-ProRule" id="PRU00042"/>
    </source>
</evidence>
<evidence type="ECO:0000313" key="11">
    <source>
        <dbReference type="EMBL" id="KAK7402173.1"/>
    </source>
</evidence>
<dbReference type="SMART" id="SM00355">
    <property type="entry name" value="ZnF_C2H2"/>
    <property type="match status" value="2"/>
</dbReference>
<dbReference type="GO" id="GO:0006950">
    <property type="term" value="P:response to stress"/>
    <property type="evidence" value="ECO:0007669"/>
    <property type="project" value="TreeGrafter"/>
</dbReference>
<name>A0AAN9XPY8_PSOTE</name>
<dbReference type="Pfam" id="PF13912">
    <property type="entry name" value="zf-C2H2_6"/>
    <property type="match status" value="2"/>
</dbReference>
<protein>
    <recommendedName>
        <fullName evidence="10">C2H2-type domain-containing protein</fullName>
    </recommendedName>
</protein>
<keyword evidence="5" id="KW-0862">Zinc</keyword>
<reference evidence="11 12" key="1">
    <citation type="submission" date="2024-01" db="EMBL/GenBank/DDBJ databases">
        <title>The genomes of 5 underutilized Papilionoideae crops provide insights into root nodulation and disease resistanc.</title>
        <authorList>
            <person name="Jiang F."/>
        </authorList>
    </citation>
    <scope>NUCLEOTIDE SEQUENCE [LARGE SCALE GENOMIC DNA]</scope>
    <source>
        <strain evidence="11">DUOXIRENSHENG_FW03</strain>
        <tissue evidence="11">Leaves</tissue>
    </source>
</reference>
<keyword evidence="3" id="KW-0677">Repeat</keyword>
<keyword evidence="8" id="KW-0539">Nucleus</keyword>
<proteinExistence type="predicted"/>
<organism evidence="11 12">
    <name type="scientific">Psophocarpus tetragonolobus</name>
    <name type="common">Winged bean</name>
    <name type="synonym">Dolichos tetragonolobus</name>
    <dbReference type="NCBI Taxonomy" id="3891"/>
    <lineage>
        <taxon>Eukaryota</taxon>
        <taxon>Viridiplantae</taxon>
        <taxon>Streptophyta</taxon>
        <taxon>Embryophyta</taxon>
        <taxon>Tracheophyta</taxon>
        <taxon>Spermatophyta</taxon>
        <taxon>Magnoliopsida</taxon>
        <taxon>eudicotyledons</taxon>
        <taxon>Gunneridae</taxon>
        <taxon>Pentapetalae</taxon>
        <taxon>rosids</taxon>
        <taxon>fabids</taxon>
        <taxon>Fabales</taxon>
        <taxon>Fabaceae</taxon>
        <taxon>Papilionoideae</taxon>
        <taxon>50 kb inversion clade</taxon>
        <taxon>NPAAA clade</taxon>
        <taxon>indigoferoid/millettioid clade</taxon>
        <taxon>Phaseoleae</taxon>
        <taxon>Psophocarpus</taxon>
    </lineage>
</organism>
<dbReference type="PANTHER" id="PTHR26374">
    <property type="entry name" value="ZINC FINGER PROTEIN ZAT5"/>
    <property type="match status" value="1"/>
</dbReference>
<keyword evidence="12" id="KW-1185">Reference proteome</keyword>
<dbReference type="AlphaFoldDB" id="A0AAN9XPY8"/>
<keyword evidence="2" id="KW-0479">Metal-binding</keyword>
<evidence type="ECO:0000256" key="6">
    <source>
        <dbReference type="ARBA" id="ARBA00023015"/>
    </source>
</evidence>
<dbReference type="InterPro" id="IPR036236">
    <property type="entry name" value="Znf_C2H2_sf"/>
</dbReference>
<dbReference type="Gene3D" id="3.30.160.60">
    <property type="entry name" value="Classic Zinc Finger"/>
    <property type="match status" value="1"/>
</dbReference>
<dbReference type="InterPro" id="IPR013087">
    <property type="entry name" value="Znf_C2H2_type"/>
</dbReference>
<comment type="caution">
    <text evidence="11">The sequence shown here is derived from an EMBL/GenBank/DDBJ whole genome shotgun (WGS) entry which is preliminary data.</text>
</comment>
<dbReference type="SUPFAM" id="SSF57667">
    <property type="entry name" value="beta-beta-alpha zinc fingers"/>
    <property type="match status" value="1"/>
</dbReference>
<sequence>MKRGRKDHCLMLLSKVGASESDDNNISGDFKCKTCNRRFSSYQALGGHRASHKKPKLMVTDVWWLSPTMKEHRNRMHPCPICGLQFGVGQALGGHMRKHTSRNLLLSRKLSFSFDLNLTPLENHHLNLNLRTPLLI</sequence>
<evidence type="ECO:0000256" key="1">
    <source>
        <dbReference type="ARBA" id="ARBA00004123"/>
    </source>
</evidence>
<keyword evidence="7" id="KW-0804">Transcription</keyword>
<keyword evidence="4 9" id="KW-0863">Zinc-finger</keyword>
<dbReference type="PANTHER" id="PTHR26374:SF460">
    <property type="entry name" value="TYPE ZINC FINGER TRANSCRIPTION FACTOR FAMILY PROTEIN, PUTATIVE-RELATED"/>
    <property type="match status" value="1"/>
</dbReference>
<accession>A0AAN9XPY8</accession>
<dbReference type="EMBL" id="JAYMYS010000003">
    <property type="protein sequence ID" value="KAK7402173.1"/>
    <property type="molecule type" value="Genomic_DNA"/>
</dbReference>
<dbReference type="Proteomes" id="UP001386955">
    <property type="component" value="Unassembled WGS sequence"/>
</dbReference>
<evidence type="ECO:0000256" key="8">
    <source>
        <dbReference type="ARBA" id="ARBA00023242"/>
    </source>
</evidence>
<dbReference type="PROSITE" id="PS50157">
    <property type="entry name" value="ZINC_FINGER_C2H2_2"/>
    <property type="match status" value="2"/>
</dbReference>
<evidence type="ECO:0000313" key="12">
    <source>
        <dbReference type="Proteomes" id="UP001386955"/>
    </source>
</evidence>
<feature type="domain" description="C2H2-type" evidence="10">
    <location>
        <begin position="30"/>
        <end position="57"/>
    </location>
</feature>
<evidence type="ECO:0000256" key="3">
    <source>
        <dbReference type="ARBA" id="ARBA00022737"/>
    </source>
</evidence>
<gene>
    <name evidence="11" type="ORF">VNO78_14227</name>
</gene>
<feature type="domain" description="C2H2-type" evidence="10">
    <location>
        <begin position="77"/>
        <end position="104"/>
    </location>
</feature>
<evidence type="ECO:0000259" key="10">
    <source>
        <dbReference type="PROSITE" id="PS50157"/>
    </source>
</evidence>
<keyword evidence="6" id="KW-0805">Transcription regulation</keyword>
<dbReference type="GO" id="GO:0005634">
    <property type="term" value="C:nucleus"/>
    <property type="evidence" value="ECO:0007669"/>
    <property type="project" value="UniProtKB-SubCell"/>
</dbReference>
<evidence type="ECO:0000256" key="2">
    <source>
        <dbReference type="ARBA" id="ARBA00022723"/>
    </source>
</evidence>
<dbReference type="PROSITE" id="PS00028">
    <property type="entry name" value="ZINC_FINGER_C2H2_1"/>
    <property type="match status" value="2"/>
</dbReference>
<evidence type="ECO:0000256" key="7">
    <source>
        <dbReference type="ARBA" id="ARBA00023163"/>
    </source>
</evidence>
<evidence type="ECO:0000256" key="5">
    <source>
        <dbReference type="ARBA" id="ARBA00022833"/>
    </source>
</evidence>
<evidence type="ECO:0000256" key="4">
    <source>
        <dbReference type="ARBA" id="ARBA00022771"/>
    </source>
</evidence>
<comment type="subcellular location">
    <subcellularLocation>
        <location evidence="1">Nucleus</location>
    </subcellularLocation>
</comment>